<reference evidence="2" key="1">
    <citation type="submission" date="2020-01" db="EMBL/GenBank/DDBJ databases">
        <authorList>
            <consortium name="DOE Joint Genome Institute"/>
            <person name="Haridas S."/>
            <person name="Albert R."/>
            <person name="Binder M."/>
            <person name="Bloem J."/>
            <person name="Labutti K."/>
            <person name="Salamov A."/>
            <person name="Andreopoulos B."/>
            <person name="Baker S.E."/>
            <person name="Barry K."/>
            <person name="Bills G."/>
            <person name="Bluhm B.H."/>
            <person name="Cannon C."/>
            <person name="Castanera R."/>
            <person name="Culley D.E."/>
            <person name="Daum C."/>
            <person name="Ezra D."/>
            <person name="Gonzalez J.B."/>
            <person name="Henrissat B."/>
            <person name="Kuo A."/>
            <person name="Liang C."/>
            <person name="Lipzen A."/>
            <person name="Lutzoni F."/>
            <person name="Magnuson J."/>
            <person name="Mondo S."/>
            <person name="Nolan M."/>
            <person name="Ohm R."/>
            <person name="Pangilinan J."/>
            <person name="Park H.-J."/>
            <person name="Ramirez L."/>
            <person name="Alfaro M."/>
            <person name="Sun H."/>
            <person name="Tritt A."/>
            <person name="Yoshinaga Y."/>
            <person name="Zwiers L.-H."/>
            <person name="Turgeon B.G."/>
            <person name="Goodwin S.B."/>
            <person name="Spatafora J.W."/>
            <person name="Crous P.W."/>
            <person name="Grigoriev I.V."/>
        </authorList>
    </citation>
    <scope>NUCLEOTIDE SEQUENCE</scope>
    <source>
        <strain evidence="2">CBS 394.84</strain>
    </source>
</reference>
<dbReference type="EMBL" id="ML976615">
    <property type="protein sequence ID" value="KAF1848012.1"/>
    <property type="molecule type" value="Genomic_DNA"/>
</dbReference>
<proteinExistence type="predicted"/>
<keyword evidence="3" id="KW-1185">Reference proteome</keyword>
<dbReference type="GeneID" id="63855867"/>
<evidence type="ECO:0000313" key="2">
    <source>
        <dbReference type="EMBL" id="KAF1848012.1"/>
    </source>
</evidence>
<gene>
    <name evidence="2" type="ORF">K460DRAFT_66967</name>
</gene>
<dbReference type="RefSeq" id="XP_040790575.1">
    <property type="nucleotide sequence ID" value="XM_040938611.1"/>
</dbReference>
<dbReference type="Proteomes" id="UP000800039">
    <property type="component" value="Unassembled WGS sequence"/>
</dbReference>
<accession>A0A9P4GLT1</accession>
<name>A0A9P4GLT1_9PLEO</name>
<sequence length="170" mass="19152">MALKLTSCPAYLAPVIYLSYTPYAQQQYLYKRQLAPQDTVWSAAPQQHPLTPAPNTATSAQTSQASPQSYHNHLNYSPLVPHQTGIAETTSLSSTSFFNEIMSLNKKKTPVAASRIMPCAFWSQMLVGRARSSYNLQRSKINIHIFEHYSRLRKHVDLYRRPTAGATSYS</sequence>
<dbReference type="AlphaFoldDB" id="A0A9P4GLT1"/>
<evidence type="ECO:0000313" key="3">
    <source>
        <dbReference type="Proteomes" id="UP000800039"/>
    </source>
</evidence>
<comment type="caution">
    <text evidence="2">The sequence shown here is derived from an EMBL/GenBank/DDBJ whole genome shotgun (WGS) entry which is preliminary data.</text>
</comment>
<organism evidence="2 3">
    <name type="scientific">Cucurbitaria berberidis CBS 394.84</name>
    <dbReference type="NCBI Taxonomy" id="1168544"/>
    <lineage>
        <taxon>Eukaryota</taxon>
        <taxon>Fungi</taxon>
        <taxon>Dikarya</taxon>
        <taxon>Ascomycota</taxon>
        <taxon>Pezizomycotina</taxon>
        <taxon>Dothideomycetes</taxon>
        <taxon>Pleosporomycetidae</taxon>
        <taxon>Pleosporales</taxon>
        <taxon>Pleosporineae</taxon>
        <taxon>Cucurbitariaceae</taxon>
        <taxon>Cucurbitaria</taxon>
    </lineage>
</organism>
<protein>
    <submittedName>
        <fullName evidence="2">Uncharacterized protein</fullName>
    </submittedName>
</protein>
<evidence type="ECO:0000256" key="1">
    <source>
        <dbReference type="SAM" id="MobiDB-lite"/>
    </source>
</evidence>
<feature type="region of interest" description="Disordered" evidence="1">
    <location>
        <begin position="45"/>
        <end position="68"/>
    </location>
</feature>
<feature type="compositionally biased region" description="Low complexity" evidence="1">
    <location>
        <begin position="53"/>
        <end position="68"/>
    </location>
</feature>